<feature type="compositionally biased region" description="Low complexity" evidence="1">
    <location>
        <begin position="223"/>
        <end position="235"/>
    </location>
</feature>
<feature type="region of interest" description="Disordered" evidence="1">
    <location>
        <begin position="50"/>
        <end position="108"/>
    </location>
</feature>
<proteinExistence type="predicted"/>
<organism evidence="2 3">
    <name type="scientific">Penicillium malachiteum</name>
    <dbReference type="NCBI Taxonomy" id="1324776"/>
    <lineage>
        <taxon>Eukaryota</taxon>
        <taxon>Fungi</taxon>
        <taxon>Dikarya</taxon>
        <taxon>Ascomycota</taxon>
        <taxon>Pezizomycotina</taxon>
        <taxon>Eurotiomycetes</taxon>
        <taxon>Eurotiomycetidae</taxon>
        <taxon>Eurotiales</taxon>
        <taxon>Aspergillaceae</taxon>
        <taxon>Penicillium</taxon>
    </lineage>
</organism>
<keyword evidence="3" id="KW-1185">Reference proteome</keyword>
<dbReference type="Proteomes" id="UP001215712">
    <property type="component" value="Unassembled WGS sequence"/>
</dbReference>
<dbReference type="EMBL" id="JAQJAN010000025">
    <property type="protein sequence ID" value="KAJ5699200.1"/>
    <property type="molecule type" value="Genomic_DNA"/>
</dbReference>
<feature type="compositionally biased region" description="Polar residues" evidence="1">
    <location>
        <begin position="189"/>
        <end position="205"/>
    </location>
</feature>
<feature type="compositionally biased region" description="Basic residues" evidence="1">
    <location>
        <begin position="83"/>
        <end position="95"/>
    </location>
</feature>
<reference evidence="2" key="1">
    <citation type="journal article" date="2023" name="IMA Fungus">
        <title>Comparative genomic study of the Penicillium genus elucidates a diverse pangenome and 15 lateral gene transfer events.</title>
        <authorList>
            <person name="Petersen C."/>
            <person name="Sorensen T."/>
            <person name="Nielsen M.R."/>
            <person name="Sondergaard T.E."/>
            <person name="Sorensen J.L."/>
            <person name="Fitzpatrick D.A."/>
            <person name="Frisvad J.C."/>
            <person name="Nielsen K.L."/>
        </authorList>
    </citation>
    <scope>NUCLEOTIDE SEQUENCE</scope>
    <source>
        <strain evidence="2">IBT 17514</strain>
    </source>
</reference>
<dbReference type="AlphaFoldDB" id="A0AAD6MPV3"/>
<evidence type="ECO:0000313" key="2">
    <source>
        <dbReference type="EMBL" id="KAJ5699200.1"/>
    </source>
</evidence>
<sequence>MEFHNSTGFPKRRSYPNLQHISLAPLTPRFPIDDDIDQLETDYFNYQRAEPKVTTGSRTPTRSSYLSSVSVPSTPPILSHSRSTSRTRHHARSKSSTRATPASDTNLTRQNVSFPLHHHAGSHKKRSDATVKSDAEWVLRAGIALASSTREEKGQSWLSKRESSTSLVSEMPLEDSSAPHHRHHYRTKSGASSRKSRSVASTPGTWSRAHSRRGSRAGLTMTALPPLSSASSASLGRVPSPRTSTATGPISPEIRGRDSGVGLVPDFVDEKIRAEMASIQEQERDRDRMFFEEGEEEEVDWEDEYFSDETQEDFDEADLQRLTRERGFGLGRWIDQLVEWTLFGVDELPVLPPSSTVASIGAAATSTTVTFEEPANSRGDEVKVEHDNFSLYAEGDQAALSDDGDAYSHTDGESTVSVEKPGFQGGWEDAGWLFRIVKRALV</sequence>
<accession>A0AAD6MPV3</accession>
<evidence type="ECO:0000313" key="3">
    <source>
        <dbReference type="Proteomes" id="UP001215712"/>
    </source>
</evidence>
<feature type="compositionally biased region" description="Low complexity" evidence="1">
    <location>
        <begin position="60"/>
        <end position="82"/>
    </location>
</feature>
<feature type="compositionally biased region" description="Polar residues" evidence="1">
    <location>
        <begin position="99"/>
        <end position="108"/>
    </location>
</feature>
<name>A0AAD6MPV3_9EURO</name>
<gene>
    <name evidence="2" type="ORF">N7493_012108</name>
</gene>
<dbReference type="InterPro" id="IPR025040">
    <property type="entry name" value="DUF3984"/>
</dbReference>
<reference evidence="2" key="2">
    <citation type="submission" date="2023-01" db="EMBL/GenBank/DDBJ databases">
        <authorList>
            <person name="Petersen C."/>
        </authorList>
    </citation>
    <scope>NUCLEOTIDE SEQUENCE</scope>
    <source>
        <strain evidence="2">IBT 17514</strain>
    </source>
</reference>
<feature type="compositionally biased region" description="Basic and acidic residues" evidence="1">
    <location>
        <begin position="149"/>
        <end position="163"/>
    </location>
</feature>
<feature type="region of interest" description="Disordered" evidence="1">
    <location>
        <begin position="148"/>
        <end position="262"/>
    </location>
</feature>
<protein>
    <submittedName>
        <fullName evidence="2">Uncharacterized protein</fullName>
    </submittedName>
</protein>
<comment type="caution">
    <text evidence="2">The sequence shown here is derived from an EMBL/GenBank/DDBJ whole genome shotgun (WGS) entry which is preliminary data.</text>
</comment>
<dbReference type="Pfam" id="PF13136">
    <property type="entry name" value="DUF3984"/>
    <property type="match status" value="1"/>
</dbReference>
<evidence type="ECO:0000256" key="1">
    <source>
        <dbReference type="SAM" id="MobiDB-lite"/>
    </source>
</evidence>